<protein>
    <submittedName>
        <fullName evidence="1">Uncharacterized protein</fullName>
    </submittedName>
</protein>
<sequence>MLTNIKSLKDYLEEVLKLPEKCIKIQNKDGSVPGPNKSIPAFLKEEYGIENADIKEGLKKTASFNDSVTDIIERIEKLCGVPAACIKFLDADGNVLNGNTHIDTVRKSFEK</sequence>
<comment type="caution">
    <text evidence="1">The sequence shown here is derived from an EMBL/GenBank/DDBJ whole genome shotgun (WGS) entry which is preliminary data.</text>
</comment>
<evidence type="ECO:0000313" key="1">
    <source>
        <dbReference type="EMBL" id="MBB5224813.1"/>
    </source>
</evidence>
<keyword evidence="2" id="KW-1185">Reference proteome</keyword>
<dbReference type="AlphaFoldDB" id="A0A7W8G6L4"/>
<organism evidence="1 2">
    <name type="scientific">Treponema ruminis</name>
    <dbReference type="NCBI Taxonomy" id="744515"/>
    <lineage>
        <taxon>Bacteria</taxon>
        <taxon>Pseudomonadati</taxon>
        <taxon>Spirochaetota</taxon>
        <taxon>Spirochaetia</taxon>
        <taxon>Spirochaetales</taxon>
        <taxon>Treponemataceae</taxon>
        <taxon>Treponema</taxon>
    </lineage>
</organism>
<dbReference type="EMBL" id="JACHFQ010000001">
    <property type="protein sequence ID" value="MBB5224813.1"/>
    <property type="molecule type" value="Genomic_DNA"/>
</dbReference>
<proteinExistence type="predicted"/>
<dbReference type="RefSeq" id="WP_184656471.1">
    <property type="nucleotide sequence ID" value="NZ_JACHFQ010000001.1"/>
</dbReference>
<reference evidence="1 2" key="1">
    <citation type="submission" date="2020-08" db="EMBL/GenBank/DDBJ databases">
        <title>Genomic Encyclopedia of Type Strains, Phase IV (KMG-IV): sequencing the most valuable type-strain genomes for metagenomic binning, comparative biology and taxonomic classification.</title>
        <authorList>
            <person name="Goeker M."/>
        </authorList>
    </citation>
    <scope>NUCLEOTIDE SEQUENCE [LARGE SCALE GENOMIC DNA]</scope>
    <source>
        <strain evidence="1 2">DSM 103462</strain>
    </source>
</reference>
<name>A0A7W8G6L4_9SPIR</name>
<accession>A0A7W8G6L4</accession>
<evidence type="ECO:0000313" key="2">
    <source>
        <dbReference type="Proteomes" id="UP000518887"/>
    </source>
</evidence>
<gene>
    <name evidence="1" type="ORF">HNP76_000153</name>
</gene>
<dbReference type="Proteomes" id="UP000518887">
    <property type="component" value="Unassembled WGS sequence"/>
</dbReference>